<evidence type="ECO:0000313" key="8">
    <source>
        <dbReference type="Proteomes" id="UP000215027"/>
    </source>
</evidence>
<dbReference type="InterPro" id="IPR014284">
    <property type="entry name" value="RNA_pol_sigma-70_dom"/>
</dbReference>
<dbReference type="OrthoDB" id="9780326at2"/>
<protein>
    <submittedName>
        <fullName evidence="7">RNA polymerase sigma-70 domain protein</fullName>
    </submittedName>
</protein>
<dbReference type="RefSeq" id="WP_157912968.1">
    <property type="nucleotide sequence ID" value="NZ_LN890655.1"/>
</dbReference>
<dbReference type="Gene3D" id="1.10.1740.10">
    <property type="match status" value="1"/>
</dbReference>
<dbReference type="Proteomes" id="UP000215027">
    <property type="component" value="Chromosome I"/>
</dbReference>
<dbReference type="InterPro" id="IPR007627">
    <property type="entry name" value="RNA_pol_sigma70_r2"/>
</dbReference>
<dbReference type="SUPFAM" id="SSF88659">
    <property type="entry name" value="Sigma3 and sigma4 domains of RNA polymerase sigma factors"/>
    <property type="match status" value="1"/>
</dbReference>
<keyword evidence="2" id="KW-0805">Transcription regulation</keyword>
<evidence type="ECO:0000256" key="1">
    <source>
        <dbReference type="ARBA" id="ARBA00010641"/>
    </source>
</evidence>
<accession>A0A170PFS8</accession>
<dbReference type="PANTHER" id="PTHR43133">
    <property type="entry name" value="RNA POLYMERASE ECF-TYPE SIGMA FACTO"/>
    <property type="match status" value="1"/>
</dbReference>
<dbReference type="SUPFAM" id="SSF88946">
    <property type="entry name" value="Sigma2 domain of RNA polymerase sigma factors"/>
    <property type="match status" value="1"/>
</dbReference>
<dbReference type="InterPro" id="IPR036388">
    <property type="entry name" value="WH-like_DNA-bd_sf"/>
</dbReference>
<dbReference type="GO" id="GO:0016987">
    <property type="term" value="F:sigma factor activity"/>
    <property type="evidence" value="ECO:0007669"/>
    <property type="project" value="UniProtKB-KW"/>
</dbReference>
<name>A0A170PFS8_9CHLR</name>
<feature type="domain" description="RNA polymerase sigma-70 region 2" evidence="6">
    <location>
        <begin position="94"/>
        <end position="142"/>
    </location>
</feature>
<dbReference type="PANTHER" id="PTHR43133:SF8">
    <property type="entry name" value="RNA POLYMERASE SIGMA FACTOR HI_1459-RELATED"/>
    <property type="match status" value="1"/>
</dbReference>
<dbReference type="Gene3D" id="1.10.10.10">
    <property type="entry name" value="Winged helix-like DNA-binding domain superfamily/Winged helix DNA-binding domain"/>
    <property type="match status" value="1"/>
</dbReference>
<evidence type="ECO:0000256" key="3">
    <source>
        <dbReference type="ARBA" id="ARBA00023082"/>
    </source>
</evidence>
<dbReference type="Pfam" id="PF04542">
    <property type="entry name" value="Sigma70_r2"/>
    <property type="match status" value="1"/>
</dbReference>
<keyword evidence="8" id="KW-1185">Reference proteome</keyword>
<dbReference type="InterPro" id="IPR039425">
    <property type="entry name" value="RNA_pol_sigma-70-like"/>
</dbReference>
<dbReference type="AlphaFoldDB" id="A0A170PFS8"/>
<dbReference type="GO" id="GO:0006352">
    <property type="term" value="P:DNA-templated transcription initiation"/>
    <property type="evidence" value="ECO:0007669"/>
    <property type="project" value="InterPro"/>
</dbReference>
<proteinExistence type="inferred from homology"/>
<dbReference type="InterPro" id="IPR013324">
    <property type="entry name" value="RNA_pol_sigma_r3/r4-like"/>
</dbReference>
<comment type="similarity">
    <text evidence="1">Belongs to the sigma-70 factor family. ECF subfamily.</text>
</comment>
<dbReference type="InterPro" id="IPR013325">
    <property type="entry name" value="RNA_pol_sigma_r2"/>
</dbReference>
<keyword evidence="4" id="KW-0238">DNA-binding</keyword>
<gene>
    <name evidence="7" type="ORF">CFX0092_A1495</name>
</gene>
<dbReference type="EMBL" id="LN890655">
    <property type="protein sequence ID" value="CUS03373.2"/>
    <property type="molecule type" value="Genomic_DNA"/>
</dbReference>
<dbReference type="NCBIfam" id="TIGR02937">
    <property type="entry name" value="sigma70-ECF"/>
    <property type="match status" value="1"/>
</dbReference>
<evidence type="ECO:0000256" key="2">
    <source>
        <dbReference type="ARBA" id="ARBA00023015"/>
    </source>
</evidence>
<dbReference type="GO" id="GO:0003677">
    <property type="term" value="F:DNA binding"/>
    <property type="evidence" value="ECO:0007669"/>
    <property type="project" value="UniProtKB-KW"/>
</dbReference>
<evidence type="ECO:0000313" key="7">
    <source>
        <dbReference type="EMBL" id="CUS03373.2"/>
    </source>
</evidence>
<dbReference type="KEGG" id="pbf:CFX0092_A1495"/>
<evidence type="ECO:0000259" key="6">
    <source>
        <dbReference type="Pfam" id="PF04542"/>
    </source>
</evidence>
<keyword evidence="5" id="KW-0804">Transcription</keyword>
<sequence length="253" mass="28429">MAGCEWRVRNALPATRYSPPATRYLYGDGCAIPRYNPRLMSATQARSNDEWLADLRATGPAREAALDDLRALLGNGLRRGLIGQIDTTAPEFDAQIDDFVQEALIKVLDNLDSFAGRSLLTTWANKIALNIGLTELRRKRWRDASLDQLTQTDDGEFTPSFVADPAPRPEALTERRELLRYVGRLINEELTEKQRTALTAVIQGRPLSEVAFMMDSNQNAVYKLVFDARQRLRRRLAEDGLSTEEIMAAFAEA</sequence>
<organism evidence="7 8">
    <name type="scientific">Candidatus Promineifilum breve</name>
    <dbReference type="NCBI Taxonomy" id="1806508"/>
    <lineage>
        <taxon>Bacteria</taxon>
        <taxon>Bacillati</taxon>
        <taxon>Chloroflexota</taxon>
        <taxon>Ardenticatenia</taxon>
        <taxon>Candidatus Promineifilales</taxon>
        <taxon>Candidatus Promineifilaceae</taxon>
        <taxon>Candidatus Promineifilum</taxon>
    </lineage>
</organism>
<evidence type="ECO:0000256" key="5">
    <source>
        <dbReference type="ARBA" id="ARBA00023163"/>
    </source>
</evidence>
<keyword evidence="3" id="KW-0731">Sigma factor</keyword>
<reference evidence="7" key="1">
    <citation type="submission" date="2016-01" db="EMBL/GenBank/DDBJ databases">
        <authorList>
            <person name="Mcilroy J.S."/>
            <person name="Karst M S."/>
            <person name="Albertsen M."/>
        </authorList>
    </citation>
    <scope>NUCLEOTIDE SEQUENCE</scope>
    <source>
        <strain evidence="7">Cfx-K</strain>
    </source>
</reference>
<evidence type="ECO:0000256" key="4">
    <source>
        <dbReference type="ARBA" id="ARBA00023125"/>
    </source>
</evidence>